<reference evidence="3" key="1">
    <citation type="submission" date="2015-07" db="EMBL/GenBank/DDBJ databases">
        <authorList>
            <person name="Teixeira M.M."/>
            <person name="Souza R.C."/>
            <person name="Almeida L.G."/>
            <person name="Vicente V.A."/>
            <person name="de Hoog S."/>
            <person name="Bocca A.L."/>
            <person name="de Almeida S.R."/>
            <person name="Vasconcelos A.T."/>
            <person name="Felipe M.S."/>
        </authorList>
    </citation>
    <scope>NUCLEOTIDE SEQUENCE [LARGE SCALE GENOMIC DNA]</scope>
    <source>
        <strain evidence="3">KSF</strain>
    </source>
</reference>
<dbReference type="VEuPathDB" id="FungiDB:CLCR_03638"/>
<dbReference type="VEuPathDB" id="FungiDB:G647_01895"/>
<evidence type="ECO:0000256" key="1">
    <source>
        <dbReference type="SAM" id="MobiDB-lite"/>
    </source>
</evidence>
<dbReference type="EMBL" id="LGRB01000013">
    <property type="protein sequence ID" value="OCT47488.1"/>
    <property type="molecule type" value="Genomic_DNA"/>
</dbReference>
<keyword evidence="3" id="KW-1185">Reference proteome</keyword>
<name>A0A1C1CG69_9EURO</name>
<sequence length="295" mass="33011">MASTARHERGSAFLRIPAEIRLHIYSFLLPKHRLDINLCDPDDIHPPRDILAGKNKKPSPISAMVSLNLAIEAITRSNGLHLLLVSSRTAAEYAGLLAKMAVRFHCPKCFDEWLRNVSYGLGVGIKWLKRVEILFDSEMGARHVGPDLQGMTPALSKFMANEMMKQCQHTVYAYYGRLDLMDPPREVWKYEPYRGDSPPLSRGQPDSRGGGTTLNDSAQAMSQAQINGGLQTHPWVINGGFPPPETRTLLHGALTSWWVVRRGFQISNPRLQSGEGRDESADTTTKWVIKAWLNV</sequence>
<dbReference type="Proteomes" id="UP000094526">
    <property type="component" value="Unassembled WGS sequence"/>
</dbReference>
<evidence type="ECO:0000313" key="3">
    <source>
        <dbReference type="Proteomes" id="UP000094526"/>
    </source>
</evidence>
<evidence type="ECO:0000313" key="2">
    <source>
        <dbReference type="EMBL" id="OCT47488.1"/>
    </source>
</evidence>
<protein>
    <submittedName>
        <fullName evidence="2">Uncharacterized protein</fullName>
    </submittedName>
</protein>
<gene>
    <name evidence="2" type="ORF">CLCR_03638</name>
</gene>
<accession>A0A1C1CG69</accession>
<comment type="caution">
    <text evidence="2">The sequence shown here is derived from an EMBL/GenBank/DDBJ whole genome shotgun (WGS) entry which is preliminary data.</text>
</comment>
<dbReference type="AlphaFoldDB" id="A0A1C1CG69"/>
<feature type="region of interest" description="Disordered" evidence="1">
    <location>
        <begin position="191"/>
        <end position="215"/>
    </location>
</feature>
<dbReference type="OrthoDB" id="4160558at2759"/>
<proteinExistence type="predicted"/>
<organism evidence="2 3">
    <name type="scientific">Cladophialophora carrionii</name>
    <dbReference type="NCBI Taxonomy" id="86049"/>
    <lineage>
        <taxon>Eukaryota</taxon>
        <taxon>Fungi</taxon>
        <taxon>Dikarya</taxon>
        <taxon>Ascomycota</taxon>
        <taxon>Pezizomycotina</taxon>
        <taxon>Eurotiomycetes</taxon>
        <taxon>Chaetothyriomycetidae</taxon>
        <taxon>Chaetothyriales</taxon>
        <taxon>Herpotrichiellaceae</taxon>
        <taxon>Cladophialophora</taxon>
    </lineage>
</organism>